<name>A0A9X3F462_9BACT</name>
<evidence type="ECO:0000259" key="1">
    <source>
        <dbReference type="Pfam" id="PF12770"/>
    </source>
</evidence>
<proteinExistence type="predicted"/>
<sequence length="142" mass="14942">MLQALPAAGEIEFHVHGLVDLAVSDASFLALTPEADGRHTLTAGQIRGVALPARPVVILGACHAGQVAPYLHEAWSLPSAFLEAGARVVIASPAPVEDREAGPFFDAVRARIRRGASPAVAVRDERLLRGGADWAAHVLVFE</sequence>
<comment type="caution">
    <text evidence="2">The sequence shown here is derived from an EMBL/GenBank/DDBJ whole genome shotgun (WGS) entry which is preliminary data.</text>
</comment>
<dbReference type="Proteomes" id="UP001150924">
    <property type="component" value="Unassembled WGS sequence"/>
</dbReference>
<dbReference type="InterPro" id="IPR024983">
    <property type="entry name" value="CHAT_dom"/>
</dbReference>
<accession>A0A9X3F462</accession>
<organism evidence="2 3">
    <name type="scientific">Nannocystis pusilla</name>
    <dbReference type="NCBI Taxonomy" id="889268"/>
    <lineage>
        <taxon>Bacteria</taxon>
        <taxon>Pseudomonadati</taxon>
        <taxon>Myxococcota</taxon>
        <taxon>Polyangia</taxon>
        <taxon>Nannocystales</taxon>
        <taxon>Nannocystaceae</taxon>
        <taxon>Nannocystis</taxon>
    </lineage>
</organism>
<evidence type="ECO:0000313" key="3">
    <source>
        <dbReference type="Proteomes" id="UP001150924"/>
    </source>
</evidence>
<gene>
    <name evidence="2" type="ORF">OV079_37200</name>
</gene>
<keyword evidence="3" id="KW-1185">Reference proteome</keyword>
<protein>
    <submittedName>
        <fullName evidence="2">CHAT domain-containing protein</fullName>
    </submittedName>
</protein>
<dbReference type="Pfam" id="PF12770">
    <property type="entry name" value="CHAT"/>
    <property type="match status" value="1"/>
</dbReference>
<dbReference type="EMBL" id="JAPNKE010000002">
    <property type="protein sequence ID" value="MCY1011106.1"/>
    <property type="molecule type" value="Genomic_DNA"/>
</dbReference>
<dbReference type="AlphaFoldDB" id="A0A9X3F462"/>
<reference evidence="2" key="1">
    <citation type="submission" date="2022-11" db="EMBL/GenBank/DDBJ databases">
        <title>Minimal conservation of predation-associated metabolite biosynthetic gene clusters underscores biosynthetic potential of Myxococcota including descriptions for ten novel species: Archangium lansinium sp. nov., Myxococcus landrumus sp. nov., Nannocystis bai.</title>
        <authorList>
            <person name="Ahearne A."/>
            <person name="Stevens C."/>
            <person name="Phillips K."/>
        </authorList>
    </citation>
    <scope>NUCLEOTIDE SEQUENCE</scope>
    <source>
        <strain evidence="2">Na p29</strain>
    </source>
</reference>
<evidence type="ECO:0000313" key="2">
    <source>
        <dbReference type="EMBL" id="MCY1011106.1"/>
    </source>
</evidence>
<feature type="domain" description="CHAT" evidence="1">
    <location>
        <begin position="14"/>
        <end position="127"/>
    </location>
</feature>